<keyword evidence="2" id="KW-1185">Reference proteome</keyword>
<reference evidence="1 2" key="1">
    <citation type="submission" date="2021-03" db="EMBL/GenBank/DDBJ databases">
        <title>Assistant Professor.</title>
        <authorList>
            <person name="Huq M.A."/>
        </authorList>
    </citation>
    <scope>NUCLEOTIDE SEQUENCE [LARGE SCALE GENOMIC DNA]</scope>
    <source>
        <strain evidence="1 2">MAH-29</strain>
    </source>
</reference>
<proteinExistence type="predicted"/>
<protein>
    <submittedName>
        <fullName evidence="1">Uncharacterized protein</fullName>
    </submittedName>
</protein>
<dbReference type="EMBL" id="JAGHKO010000005">
    <property type="protein sequence ID" value="MBO9202792.1"/>
    <property type="molecule type" value="Genomic_DNA"/>
</dbReference>
<sequence length="128" mass="14783">MTINNSNLTMEETIGLKLLWKIFAGNNMKIFFGSKDLKAAQKVLILYNVVAFIENEIDGLDNYLLQTREGGSVYGLDMSMRFKRPEYADFIETFLFVNQQGPNIAFRALSERVKWCDFDELSSDDLNY</sequence>
<dbReference type="RefSeq" id="WP_209140845.1">
    <property type="nucleotide sequence ID" value="NZ_JAGHKO010000005.1"/>
</dbReference>
<gene>
    <name evidence="1" type="ORF">J7I42_21060</name>
</gene>
<evidence type="ECO:0000313" key="1">
    <source>
        <dbReference type="EMBL" id="MBO9202792.1"/>
    </source>
</evidence>
<evidence type="ECO:0000313" key="2">
    <source>
        <dbReference type="Proteomes" id="UP000677244"/>
    </source>
</evidence>
<dbReference type="Proteomes" id="UP000677244">
    <property type="component" value="Unassembled WGS sequence"/>
</dbReference>
<organism evidence="1 2">
    <name type="scientific">Niastella soli</name>
    <dbReference type="NCBI Taxonomy" id="2821487"/>
    <lineage>
        <taxon>Bacteria</taxon>
        <taxon>Pseudomonadati</taxon>
        <taxon>Bacteroidota</taxon>
        <taxon>Chitinophagia</taxon>
        <taxon>Chitinophagales</taxon>
        <taxon>Chitinophagaceae</taxon>
        <taxon>Niastella</taxon>
    </lineage>
</organism>
<name>A0ABS3YXZ0_9BACT</name>
<comment type="caution">
    <text evidence="1">The sequence shown here is derived from an EMBL/GenBank/DDBJ whole genome shotgun (WGS) entry which is preliminary data.</text>
</comment>
<accession>A0ABS3YXZ0</accession>